<dbReference type="SMART" id="SM00060">
    <property type="entry name" value="FN3"/>
    <property type="match status" value="1"/>
</dbReference>
<dbReference type="CDD" id="cd00063">
    <property type="entry name" value="FN3"/>
    <property type="match status" value="1"/>
</dbReference>
<feature type="domain" description="Fibronectin type-III" evidence="2">
    <location>
        <begin position="4"/>
        <end position="90"/>
    </location>
</feature>
<dbReference type="InterPro" id="IPR013783">
    <property type="entry name" value="Ig-like_fold"/>
</dbReference>
<dbReference type="InterPro" id="IPR036116">
    <property type="entry name" value="FN3_sf"/>
</dbReference>
<reference evidence="3 4" key="1">
    <citation type="submission" date="2024-05" db="EMBL/GenBank/DDBJ databases">
        <title>Genome sequencing and assembly of Indian major carp, Cirrhinus mrigala (Hamilton, 1822).</title>
        <authorList>
            <person name="Mohindra V."/>
            <person name="Chowdhury L.M."/>
            <person name="Lal K."/>
            <person name="Jena J.K."/>
        </authorList>
    </citation>
    <scope>NUCLEOTIDE SEQUENCE [LARGE SCALE GENOMIC DNA]</scope>
    <source>
        <strain evidence="3">CM1030</strain>
        <tissue evidence="3">Blood</tissue>
    </source>
</reference>
<name>A0ABD0QZA6_CIRMR</name>
<dbReference type="PANTHER" id="PTHR13817">
    <property type="entry name" value="TITIN"/>
    <property type="match status" value="1"/>
</dbReference>
<dbReference type="InterPro" id="IPR050964">
    <property type="entry name" value="Striated_Muscle_Regulatory"/>
</dbReference>
<dbReference type="Pfam" id="PF00041">
    <property type="entry name" value="fn3"/>
    <property type="match status" value="1"/>
</dbReference>
<feature type="non-terminal residue" evidence="3">
    <location>
        <position position="1"/>
    </location>
</feature>
<proteinExistence type="predicted"/>
<keyword evidence="4" id="KW-1185">Reference proteome</keyword>
<organism evidence="3 4">
    <name type="scientific">Cirrhinus mrigala</name>
    <name type="common">Mrigala</name>
    <dbReference type="NCBI Taxonomy" id="683832"/>
    <lineage>
        <taxon>Eukaryota</taxon>
        <taxon>Metazoa</taxon>
        <taxon>Chordata</taxon>
        <taxon>Craniata</taxon>
        <taxon>Vertebrata</taxon>
        <taxon>Euteleostomi</taxon>
        <taxon>Actinopterygii</taxon>
        <taxon>Neopterygii</taxon>
        <taxon>Teleostei</taxon>
        <taxon>Ostariophysi</taxon>
        <taxon>Cypriniformes</taxon>
        <taxon>Cyprinidae</taxon>
        <taxon>Labeoninae</taxon>
        <taxon>Labeonini</taxon>
        <taxon>Cirrhinus</taxon>
    </lineage>
</organism>
<evidence type="ECO:0000313" key="3">
    <source>
        <dbReference type="EMBL" id="KAL0191572.1"/>
    </source>
</evidence>
<dbReference type="EMBL" id="JAMKFB020000006">
    <property type="protein sequence ID" value="KAL0191572.1"/>
    <property type="molecule type" value="Genomic_DNA"/>
</dbReference>
<dbReference type="PROSITE" id="PS50853">
    <property type="entry name" value="FN3"/>
    <property type="match status" value="1"/>
</dbReference>
<comment type="caution">
    <text evidence="3">The sequence shown here is derived from an EMBL/GenBank/DDBJ whole genome shotgun (WGS) entry which is preliminary data.</text>
</comment>
<protein>
    <recommendedName>
        <fullName evidence="2">Fibronectin type-III domain-containing protein</fullName>
    </recommendedName>
</protein>
<dbReference type="SUPFAM" id="SSF49265">
    <property type="entry name" value="Fibronectin type III"/>
    <property type="match status" value="1"/>
</dbReference>
<dbReference type="Gene3D" id="2.60.40.10">
    <property type="entry name" value="Immunoglobulins"/>
    <property type="match status" value="1"/>
</dbReference>
<dbReference type="Proteomes" id="UP001529510">
    <property type="component" value="Unassembled WGS sequence"/>
</dbReference>
<dbReference type="InterPro" id="IPR003961">
    <property type="entry name" value="FN3_dom"/>
</dbReference>
<gene>
    <name evidence="3" type="ORF">M9458_014270</name>
</gene>
<feature type="non-terminal residue" evidence="3">
    <location>
        <position position="90"/>
    </location>
</feature>
<evidence type="ECO:0000259" key="2">
    <source>
        <dbReference type="PROSITE" id="PS50853"/>
    </source>
</evidence>
<accession>A0ABD0QZA6</accession>
<dbReference type="PANTHER" id="PTHR13817:SF180">
    <property type="entry name" value="IMMUNOGLOBULIN-LIKE AND FIBRONECTIN TYPE III DOMAIN-CONTAINING 1, TANDEM DUPLICATE 3-RELATED"/>
    <property type="match status" value="1"/>
</dbReference>
<keyword evidence="1" id="KW-0677">Repeat</keyword>
<sequence>EPKPPGPVVLEQVVYGKVIITWAPSPDQEKDDRLHYMVAERDSNTRVWRTIADRLFCNTYTTSVQPGCEYHFRVYAKNDMGLSDPSKSPT</sequence>
<dbReference type="AlphaFoldDB" id="A0ABD0QZA6"/>
<evidence type="ECO:0000256" key="1">
    <source>
        <dbReference type="ARBA" id="ARBA00022737"/>
    </source>
</evidence>
<evidence type="ECO:0000313" key="4">
    <source>
        <dbReference type="Proteomes" id="UP001529510"/>
    </source>
</evidence>